<gene>
    <name evidence="12" type="ORF">QBZ16_001703</name>
</gene>
<evidence type="ECO:0000256" key="10">
    <source>
        <dbReference type="ARBA" id="ARBA00023136"/>
    </source>
</evidence>
<dbReference type="GO" id="GO:0015031">
    <property type="term" value="P:protein transport"/>
    <property type="evidence" value="ECO:0007669"/>
    <property type="project" value="UniProtKB-KW"/>
</dbReference>
<dbReference type="GO" id="GO:0006888">
    <property type="term" value="P:endoplasmic reticulum to Golgi vesicle-mediated transport"/>
    <property type="evidence" value="ECO:0007669"/>
    <property type="project" value="InterPro"/>
</dbReference>
<evidence type="ECO:0000256" key="9">
    <source>
        <dbReference type="ARBA" id="ARBA00023034"/>
    </source>
</evidence>
<evidence type="ECO:0000256" key="5">
    <source>
        <dbReference type="ARBA" id="ARBA00022692"/>
    </source>
</evidence>
<evidence type="ECO:0000313" key="13">
    <source>
        <dbReference type="Proteomes" id="UP001255856"/>
    </source>
</evidence>
<organism evidence="12 13">
    <name type="scientific">Prototheca wickerhamii</name>
    <dbReference type="NCBI Taxonomy" id="3111"/>
    <lineage>
        <taxon>Eukaryota</taxon>
        <taxon>Viridiplantae</taxon>
        <taxon>Chlorophyta</taxon>
        <taxon>core chlorophytes</taxon>
        <taxon>Trebouxiophyceae</taxon>
        <taxon>Chlorellales</taxon>
        <taxon>Chlorellaceae</taxon>
        <taxon>Prototheca</taxon>
    </lineage>
</organism>
<evidence type="ECO:0000256" key="7">
    <source>
        <dbReference type="ARBA" id="ARBA00022927"/>
    </source>
</evidence>
<evidence type="ECO:0000256" key="6">
    <source>
        <dbReference type="ARBA" id="ARBA00022824"/>
    </source>
</evidence>
<dbReference type="GO" id="GO:0005789">
    <property type="term" value="C:endoplasmic reticulum membrane"/>
    <property type="evidence" value="ECO:0007669"/>
    <property type="project" value="UniProtKB-SubCell"/>
</dbReference>
<keyword evidence="5 11" id="KW-0812">Transmembrane</keyword>
<comment type="similarity">
    <text evidence="3">Belongs to the YIF1 family.</text>
</comment>
<evidence type="ECO:0000256" key="1">
    <source>
        <dbReference type="ARBA" id="ARBA00004477"/>
    </source>
</evidence>
<keyword evidence="4" id="KW-0813">Transport</keyword>
<evidence type="ECO:0000256" key="11">
    <source>
        <dbReference type="SAM" id="Phobius"/>
    </source>
</evidence>
<evidence type="ECO:0000256" key="4">
    <source>
        <dbReference type="ARBA" id="ARBA00022448"/>
    </source>
</evidence>
<protein>
    <recommendedName>
        <fullName evidence="14">Protein transport protein yif1</fullName>
    </recommendedName>
</protein>
<feature type="transmembrane region" description="Helical" evidence="11">
    <location>
        <begin position="278"/>
        <end position="295"/>
    </location>
</feature>
<feature type="transmembrane region" description="Helical" evidence="11">
    <location>
        <begin position="87"/>
        <end position="106"/>
    </location>
</feature>
<feature type="transmembrane region" description="Helical" evidence="11">
    <location>
        <begin position="239"/>
        <end position="258"/>
    </location>
</feature>
<dbReference type="PANTHER" id="PTHR14083:SF0">
    <property type="entry name" value="YIP1D-INTERACTING FACTOR 1, ISOFORM C"/>
    <property type="match status" value="1"/>
</dbReference>
<feature type="transmembrane region" description="Helical" evidence="11">
    <location>
        <begin position="213"/>
        <end position="232"/>
    </location>
</feature>
<dbReference type="Proteomes" id="UP001255856">
    <property type="component" value="Unassembled WGS sequence"/>
</dbReference>
<accession>A0AAD9IEL0</accession>
<comment type="subcellular location">
    <subcellularLocation>
        <location evidence="1">Endoplasmic reticulum membrane</location>
        <topology evidence="1">Multi-pass membrane protein</topology>
    </subcellularLocation>
    <subcellularLocation>
        <location evidence="2">Golgi apparatus membrane</location>
        <topology evidence="2">Multi-pass membrane protein</topology>
    </subcellularLocation>
</comment>
<keyword evidence="6" id="KW-0256">Endoplasmic reticulum</keyword>
<evidence type="ECO:0000256" key="2">
    <source>
        <dbReference type="ARBA" id="ARBA00004653"/>
    </source>
</evidence>
<keyword evidence="8 11" id="KW-1133">Transmembrane helix</keyword>
<dbReference type="GO" id="GO:0030134">
    <property type="term" value="C:COPII-coated ER to Golgi transport vesicle"/>
    <property type="evidence" value="ECO:0007669"/>
    <property type="project" value="TreeGrafter"/>
</dbReference>
<feature type="transmembrane region" description="Helical" evidence="11">
    <location>
        <begin position="180"/>
        <end position="201"/>
    </location>
</feature>
<keyword evidence="10 11" id="KW-0472">Membrane</keyword>
<keyword evidence="9" id="KW-0333">Golgi apparatus</keyword>
<evidence type="ECO:0000313" key="12">
    <source>
        <dbReference type="EMBL" id="KAK2075595.1"/>
    </source>
</evidence>
<dbReference type="Pfam" id="PF03878">
    <property type="entry name" value="YIF1"/>
    <property type="match status" value="1"/>
</dbReference>
<reference evidence="12" key="1">
    <citation type="submission" date="2021-01" db="EMBL/GenBank/DDBJ databases">
        <authorList>
            <person name="Eckstrom K.M.E."/>
        </authorList>
    </citation>
    <scope>NUCLEOTIDE SEQUENCE</scope>
    <source>
        <strain evidence="12">UVCC 0001</strain>
    </source>
</reference>
<dbReference type="EMBL" id="JASFZW010000014">
    <property type="protein sequence ID" value="KAK2075595.1"/>
    <property type="molecule type" value="Genomic_DNA"/>
</dbReference>
<feature type="transmembrane region" description="Helical" evidence="11">
    <location>
        <begin position="148"/>
        <end position="168"/>
    </location>
</feature>
<dbReference type="AlphaFoldDB" id="A0AAD9IEL0"/>
<keyword evidence="7" id="KW-0653">Protein transport</keyword>
<dbReference type="GO" id="GO:0000139">
    <property type="term" value="C:Golgi membrane"/>
    <property type="evidence" value="ECO:0007669"/>
    <property type="project" value="UniProtKB-SubCell"/>
</dbReference>
<dbReference type="PANTHER" id="PTHR14083">
    <property type="entry name" value="YIP1 INTERACTING FACTOR HOMOLOG YIF1 PROTEIN"/>
    <property type="match status" value="1"/>
</dbReference>
<proteinExistence type="inferred from homology"/>
<dbReference type="InterPro" id="IPR005578">
    <property type="entry name" value="Yif1_fam"/>
</dbReference>
<comment type="caution">
    <text evidence="12">The sequence shown here is derived from an EMBL/GenBank/DDBJ whole genome shotgun (WGS) entry which is preliminary data.</text>
</comment>
<keyword evidence="13" id="KW-1185">Reference proteome</keyword>
<evidence type="ECO:0000256" key="3">
    <source>
        <dbReference type="ARBA" id="ARBA00009727"/>
    </source>
</evidence>
<evidence type="ECO:0008006" key="14">
    <source>
        <dbReference type="Google" id="ProtNLM"/>
    </source>
</evidence>
<name>A0AAD9IEL0_PROWI</name>
<sequence length="304" mass="33478">MAQQPYPAFGVPPANSAWVPTSVQPNNAPQVFIPPQPAPVQAGDPSTSFQGSFGAGAAPLFTGIAGDVLRHQGETYLQRGKLYVSRIGFLSGGIIHYHFSVTPAYVRTKLLMLFAPFLKNWTFVRSPEHIAGGHRYLPPRQDINAPDLYIPLMALWTYCMLVGIGLLARGGFRPEAMYNAVSSALGSWLCQTLLLKGVLWVLGVGGTAPLLELGAYSGYTWVWACATLLATLSNSRMGYHVVWVYSSFASALFLVRTMRRVILQESRTYNPDSKTHNYFLLGLALLQFPLMAWLGRLPRNLQKS</sequence>
<dbReference type="GO" id="GO:0005793">
    <property type="term" value="C:endoplasmic reticulum-Golgi intermediate compartment"/>
    <property type="evidence" value="ECO:0007669"/>
    <property type="project" value="TreeGrafter"/>
</dbReference>
<evidence type="ECO:0000256" key="8">
    <source>
        <dbReference type="ARBA" id="ARBA00022989"/>
    </source>
</evidence>